<dbReference type="EMBL" id="KQ484381">
    <property type="protein sequence ID" value="KYP35452.1"/>
    <property type="molecule type" value="Genomic_DNA"/>
</dbReference>
<dbReference type="PANTHER" id="PTHR31635">
    <property type="entry name" value="REVERSE TRANSCRIPTASE DOMAIN-CONTAINING PROTEIN-RELATED"/>
    <property type="match status" value="1"/>
</dbReference>
<dbReference type="InterPro" id="IPR005135">
    <property type="entry name" value="Endo/exonuclease/phosphatase"/>
</dbReference>
<accession>A0A151QYX4</accession>
<dbReference type="STRING" id="3821.A0A151QYX4"/>
<dbReference type="CDD" id="cd01650">
    <property type="entry name" value="RT_nLTR_like"/>
    <property type="match status" value="1"/>
</dbReference>
<dbReference type="Pfam" id="PF03372">
    <property type="entry name" value="Exo_endo_phos"/>
    <property type="match status" value="1"/>
</dbReference>
<dbReference type="OMA" id="INWRRRI"/>
<reference evidence="2" key="1">
    <citation type="journal article" date="2012" name="Nat. Biotechnol.">
        <title>Draft genome sequence of pigeonpea (Cajanus cajan), an orphan legume crop of resource-poor farmers.</title>
        <authorList>
            <person name="Varshney R.K."/>
            <person name="Chen W."/>
            <person name="Li Y."/>
            <person name="Bharti A.K."/>
            <person name="Saxena R.K."/>
            <person name="Schlueter J.A."/>
            <person name="Donoghue M.T."/>
            <person name="Azam S."/>
            <person name="Fan G."/>
            <person name="Whaley A.M."/>
            <person name="Farmer A.D."/>
            <person name="Sheridan J."/>
            <person name="Iwata A."/>
            <person name="Tuteja R."/>
            <person name="Penmetsa R.V."/>
            <person name="Wu W."/>
            <person name="Upadhyaya H.D."/>
            <person name="Yang S.P."/>
            <person name="Shah T."/>
            <person name="Saxena K.B."/>
            <person name="Michael T."/>
            <person name="McCombie W.R."/>
            <person name="Yang B."/>
            <person name="Zhang G."/>
            <person name="Yang H."/>
            <person name="Wang J."/>
            <person name="Spillane C."/>
            <person name="Cook D.R."/>
            <person name="May G.D."/>
            <person name="Xu X."/>
            <person name="Jackson S.A."/>
        </authorList>
    </citation>
    <scope>NUCLEOTIDE SEQUENCE [LARGE SCALE GENOMIC DNA]</scope>
</reference>
<dbReference type="InterPro" id="IPR000477">
    <property type="entry name" value="RT_dom"/>
</dbReference>
<dbReference type="GO" id="GO:0003824">
    <property type="term" value="F:catalytic activity"/>
    <property type="evidence" value="ECO:0007669"/>
    <property type="project" value="InterPro"/>
</dbReference>
<dbReference type="InterPro" id="IPR043502">
    <property type="entry name" value="DNA/RNA_pol_sf"/>
</dbReference>
<dbReference type="Gramene" id="C.cajan_40112.t">
    <property type="protein sequence ID" value="C.cajan_40112.t"/>
    <property type="gene ID" value="C.cajan_40112"/>
</dbReference>
<dbReference type="PANTHER" id="PTHR31635:SF196">
    <property type="entry name" value="REVERSE TRANSCRIPTASE DOMAIN-CONTAINING PROTEIN-RELATED"/>
    <property type="match status" value="1"/>
</dbReference>
<dbReference type="Proteomes" id="UP000075243">
    <property type="component" value="Unassembled WGS sequence"/>
</dbReference>
<proteinExistence type="predicted"/>
<dbReference type="PROSITE" id="PS50878">
    <property type="entry name" value="RT_POL"/>
    <property type="match status" value="1"/>
</dbReference>
<keyword evidence="3" id="KW-1185">Reference proteome</keyword>
<dbReference type="SUPFAM" id="SSF56219">
    <property type="entry name" value="DNase I-like"/>
    <property type="match status" value="1"/>
</dbReference>
<dbReference type="AlphaFoldDB" id="A0A151QYX4"/>
<sequence>MEEDIHFLCLQETKKQDVTNEICCSLWGDNDCDWRMVPAINMAGGLLTTWRKDKFDLVNQFEGLGFLGIVGTWKDNGAQIVVVNNVYAPCQSMLKRELWAELIGKRSAISVSLWCVAGDFNSIRAVSERVNLVRESNNQTDIQLFNDFISNMEVEDISIVGKRFTWFKPNGMVKSRLDRILVSREWFLIWPGCLQTVLNRYHWFQDPSFKKFVVDSWEGISIQGWGAYVLKEKLRVLKSKLKHWNLESFENPQALQQRIVKDLNYLDKKEENLGLSEEEIHKRVELQNEFWKVAIRNEAVLSQQSRVKWLKEGDLNTKFFHLMVSWRRKKNALKGLFIDGSWSEDPTVVKGHVRDFFYQRLNELLIAPFSEEEIRSAVWECGSNKCPGLDGVNFKFLKEFWETLRGDMCRFLTEFHHNGRLPRGTNSAFITLIPKKQDPQRLEDYKPISLVGCMYKILAKVLANRVKQVLPSVIDERRQSALLEGRNMLYSVLVVNEVIDEAKRMKKPIIFFKVDFEKAHDSVSWEYLLYMLERLGFNPKWIGWIRECLNIARLSVLVNGSPTSEFPMGRGLRQGDPLAPSSS</sequence>
<dbReference type="Pfam" id="PF00078">
    <property type="entry name" value="RVT_1"/>
    <property type="match status" value="1"/>
</dbReference>
<dbReference type="Gene3D" id="3.60.10.10">
    <property type="entry name" value="Endonuclease/exonuclease/phosphatase"/>
    <property type="match status" value="1"/>
</dbReference>
<gene>
    <name evidence="2" type="ORF">KK1_043520</name>
</gene>
<organism evidence="2 3">
    <name type="scientific">Cajanus cajan</name>
    <name type="common">Pigeon pea</name>
    <name type="synonym">Cajanus indicus</name>
    <dbReference type="NCBI Taxonomy" id="3821"/>
    <lineage>
        <taxon>Eukaryota</taxon>
        <taxon>Viridiplantae</taxon>
        <taxon>Streptophyta</taxon>
        <taxon>Embryophyta</taxon>
        <taxon>Tracheophyta</taxon>
        <taxon>Spermatophyta</taxon>
        <taxon>Magnoliopsida</taxon>
        <taxon>eudicotyledons</taxon>
        <taxon>Gunneridae</taxon>
        <taxon>Pentapetalae</taxon>
        <taxon>rosids</taxon>
        <taxon>fabids</taxon>
        <taxon>Fabales</taxon>
        <taxon>Fabaceae</taxon>
        <taxon>Papilionoideae</taxon>
        <taxon>50 kb inversion clade</taxon>
        <taxon>NPAAA clade</taxon>
        <taxon>indigoferoid/millettioid clade</taxon>
        <taxon>Phaseoleae</taxon>
        <taxon>Cajanus</taxon>
    </lineage>
</organism>
<dbReference type="InterPro" id="IPR036691">
    <property type="entry name" value="Endo/exonu/phosph_ase_sf"/>
</dbReference>
<evidence type="ECO:0000259" key="1">
    <source>
        <dbReference type="PROSITE" id="PS50878"/>
    </source>
</evidence>
<protein>
    <submittedName>
        <fullName evidence="2">Transposon TX1 uncharacterized</fullName>
    </submittedName>
</protein>
<name>A0A151QYX4_CAJCA</name>
<evidence type="ECO:0000313" key="2">
    <source>
        <dbReference type="EMBL" id="KYP35452.1"/>
    </source>
</evidence>
<dbReference type="SUPFAM" id="SSF56672">
    <property type="entry name" value="DNA/RNA polymerases"/>
    <property type="match status" value="1"/>
</dbReference>
<evidence type="ECO:0000313" key="3">
    <source>
        <dbReference type="Proteomes" id="UP000075243"/>
    </source>
</evidence>
<feature type="domain" description="Reverse transcriptase" evidence="1">
    <location>
        <begin position="414"/>
        <end position="583"/>
    </location>
</feature>